<dbReference type="GO" id="GO:0006529">
    <property type="term" value="P:asparagine biosynthetic process"/>
    <property type="evidence" value="ECO:0007669"/>
    <property type="project" value="UniProtKB-KW"/>
</dbReference>
<feature type="domain" description="Glutamine amidotransferase type-2" evidence="11">
    <location>
        <begin position="15"/>
        <end position="197"/>
    </location>
</feature>
<feature type="binding site" evidence="10">
    <location>
        <position position="99"/>
    </location>
    <ligand>
        <name>L-glutamine</name>
        <dbReference type="ChEBI" id="CHEBI:58359"/>
    </ligand>
</feature>
<comment type="pathway">
    <text evidence="6">Amino-acid biosynthesis.</text>
</comment>
<dbReference type="HOGENOM" id="CLU_014658_4_0_2"/>
<evidence type="ECO:0000256" key="10">
    <source>
        <dbReference type="PIRSR" id="PIRSR001589-2"/>
    </source>
</evidence>
<dbReference type="SUPFAM" id="SSF52402">
    <property type="entry name" value="Adenine nucleotide alpha hydrolases-like"/>
    <property type="match status" value="1"/>
</dbReference>
<evidence type="ECO:0000256" key="1">
    <source>
        <dbReference type="ARBA" id="ARBA00022598"/>
    </source>
</evidence>
<evidence type="ECO:0000256" key="8">
    <source>
        <dbReference type="PIRNR" id="PIRNR001589"/>
    </source>
</evidence>
<reference evidence="12 13" key="1">
    <citation type="submission" date="2014-07" db="EMBL/GenBank/DDBJ databases">
        <title>Methanogenic archaea and the global carbon cycle.</title>
        <authorList>
            <person name="Henriksen J.R."/>
            <person name="Luke J."/>
            <person name="Reinhart S."/>
            <person name="Benedict M.N."/>
            <person name="Youngblut N.D."/>
            <person name="Metcalf M.E."/>
            <person name="Whitaker R.J."/>
            <person name="Metcalf W.W."/>
        </authorList>
    </citation>
    <scope>NUCLEOTIDE SEQUENCE [LARGE SCALE GENOMIC DNA]</scope>
    <source>
        <strain evidence="12 13">HB-1</strain>
    </source>
</reference>
<keyword evidence="2 9" id="KW-0028">Amino-acid biosynthesis</keyword>
<dbReference type="GO" id="GO:0004066">
    <property type="term" value="F:asparagine synthase (glutamine-hydrolyzing) activity"/>
    <property type="evidence" value="ECO:0007669"/>
    <property type="project" value="UniProtKB-EC"/>
</dbReference>
<evidence type="ECO:0000256" key="2">
    <source>
        <dbReference type="ARBA" id="ARBA00022605"/>
    </source>
</evidence>
<dbReference type="FunFam" id="3.40.50.620:FF:000263">
    <property type="entry name" value="Asparagine synthetase"/>
    <property type="match status" value="1"/>
</dbReference>
<gene>
    <name evidence="12" type="ORF">MSHOH_1590</name>
</gene>
<dbReference type="InterPro" id="IPR014729">
    <property type="entry name" value="Rossmann-like_a/b/a_fold"/>
</dbReference>
<dbReference type="GO" id="GO:0005524">
    <property type="term" value="F:ATP binding"/>
    <property type="evidence" value="ECO:0007669"/>
    <property type="project" value="UniProtKB-KW"/>
</dbReference>
<keyword evidence="9" id="KW-0315">Glutamine amidotransferase</keyword>
<dbReference type="PROSITE" id="PS51278">
    <property type="entry name" value="GATASE_TYPE_2"/>
    <property type="match status" value="1"/>
</dbReference>
<evidence type="ECO:0000256" key="4">
    <source>
        <dbReference type="ARBA" id="ARBA00022840"/>
    </source>
</evidence>
<evidence type="ECO:0000256" key="7">
    <source>
        <dbReference type="ARBA" id="ARBA00048741"/>
    </source>
</evidence>
<evidence type="ECO:0000256" key="6">
    <source>
        <dbReference type="ARBA" id="ARBA00029440"/>
    </source>
</evidence>
<proteinExistence type="predicted"/>
<dbReference type="GO" id="GO:0005829">
    <property type="term" value="C:cytosol"/>
    <property type="evidence" value="ECO:0007669"/>
    <property type="project" value="TreeGrafter"/>
</dbReference>
<dbReference type="STRING" id="1434110.MSHOH_1590"/>
<dbReference type="SUPFAM" id="SSF56235">
    <property type="entry name" value="N-terminal nucleophile aminohydrolases (Ntn hydrolases)"/>
    <property type="match status" value="1"/>
</dbReference>
<dbReference type="InterPro" id="IPR050795">
    <property type="entry name" value="Asn_Synthetase"/>
</dbReference>
<evidence type="ECO:0000256" key="5">
    <source>
        <dbReference type="ARBA" id="ARBA00022888"/>
    </source>
</evidence>
<evidence type="ECO:0000259" key="11">
    <source>
        <dbReference type="PROSITE" id="PS51278"/>
    </source>
</evidence>
<dbReference type="PIRSF" id="PIRSF001589">
    <property type="entry name" value="Asn_synthetase_glu-h"/>
    <property type="match status" value="1"/>
</dbReference>
<evidence type="ECO:0000313" key="13">
    <source>
        <dbReference type="Proteomes" id="UP000033101"/>
    </source>
</evidence>
<dbReference type="GeneID" id="24830799"/>
<dbReference type="PANTHER" id="PTHR11772">
    <property type="entry name" value="ASPARAGINE SYNTHETASE"/>
    <property type="match status" value="1"/>
</dbReference>
<feature type="binding site" evidence="10">
    <location>
        <position position="274"/>
    </location>
    <ligand>
        <name>ATP</name>
        <dbReference type="ChEBI" id="CHEBI:30616"/>
    </ligand>
</feature>
<feature type="active site" description="For GATase activity" evidence="9">
    <location>
        <position position="15"/>
    </location>
</feature>
<dbReference type="AlphaFoldDB" id="A0A0E3SF36"/>
<keyword evidence="3 8" id="KW-0547">Nucleotide-binding</keyword>
<accession>A0A0E3SF36</accession>
<organism evidence="12 13">
    <name type="scientific">Methanosarcina horonobensis HB-1 = JCM 15518</name>
    <dbReference type="NCBI Taxonomy" id="1434110"/>
    <lineage>
        <taxon>Archaea</taxon>
        <taxon>Methanobacteriati</taxon>
        <taxon>Methanobacteriota</taxon>
        <taxon>Stenosarchaea group</taxon>
        <taxon>Methanomicrobia</taxon>
        <taxon>Methanosarcinales</taxon>
        <taxon>Methanosarcinaceae</taxon>
        <taxon>Methanosarcina</taxon>
    </lineage>
</organism>
<sequence length="504" mass="55099">MYTRQKERKKGAIMCGIAGMLGTPDSNINVKRMLAALGHRGPDACGIHTEGNLSIGNTLLKITGDMPQPLTGTGALVLNGEIYNFRELAAEIGIKTDSDTELLFTLIEAGVKKGIKPIDAVFSALSKVNGDYALAYSCGKELVLARDSSGVKPLFYCYGKRIEKPELVFASEKKALLCTDREIKSFPQGGVMGFNTEKGKIAEKVAERSLKIKPPEKRIPAEKEAVLYLKEALERAVELRLTPTSGIAFSGGIDSTFLAALAKRIDPDIALYAVGLPDSHDIAQAEYAAEAIGVKRNLKVHFLSPEEIEAAVPQVIYATESTDPMKVAIGLPLYIAAKTAREGGKRVLLTGQGADELFGGYSRHEGFFEQGPDVLDKEIYSDLENISTINLERDDMVTMANSVELRVPFLDKEVIRIGLAINPELKVVKKDGLYARKYILRKAAEGLLPLEILWKEKKAMQYGTGVQKILDSLARDSGFSRKQGSHIEKYLKKIASEEGFELTN</sequence>
<dbReference type="Gene3D" id="3.60.20.10">
    <property type="entry name" value="Glutamine Phosphoribosylpyrophosphate, subunit 1, domain 1"/>
    <property type="match status" value="1"/>
</dbReference>
<dbReference type="Gene3D" id="3.40.50.620">
    <property type="entry name" value="HUPs"/>
    <property type="match status" value="1"/>
</dbReference>
<evidence type="ECO:0000256" key="3">
    <source>
        <dbReference type="ARBA" id="ARBA00022741"/>
    </source>
</evidence>
<dbReference type="Pfam" id="PF13537">
    <property type="entry name" value="GATase_7"/>
    <property type="match status" value="1"/>
</dbReference>
<dbReference type="PANTHER" id="PTHR11772:SF2">
    <property type="entry name" value="ASPARAGINE SYNTHETASE [GLUTAMINE-HYDROLYZING]"/>
    <property type="match status" value="1"/>
</dbReference>
<dbReference type="EC" id="6.3.5.4" evidence="8"/>
<dbReference type="RefSeq" id="WP_239451282.1">
    <property type="nucleotide sequence ID" value="NZ_CP009516.1"/>
</dbReference>
<dbReference type="KEGG" id="mhor:MSHOH_1590"/>
<protein>
    <recommendedName>
        <fullName evidence="8">Putative asparagine synthetase [glutamine-hydrolyzing]</fullName>
        <ecNumber evidence="8">6.3.5.4</ecNumber>
    </recommendedName>
</protein>
<dbReference type="CDD" id="cd01991">
    <property type="entry name" value="Asn_synthase_B_C"/>
    <property type="match status" value="1"/>
</dbReference>
<keyword evidence="1 12" id="KW-0436">Ligase</keyword>
<dbReference type="Proteomes" id="UP000033101">
    <property type="component" value="Chromosome"/>
</dbReference>
<dbReference type="PATRIC" id="fig|1434110.4.peg.2006"/>
<dbReference type="InterPro" id="IPR029055">
    <property type="entry name" value="Ntn_hydrolases_N"/>
</dbReference>
<dbReference type="Pfam" id="PF00733">
    <property type="entry name" value="Asn_synthase"/>
    <property type="match status" value="2"/>
</dbReference>
<keyword evidence="5 9" id="KW-0061">Asparagine biosynthesis</keyword>
<keyword evidence="4 8" id="KW-0067">ATP-binding</keyword>
<keyword evidence="13" id="KW-1185">Reference proteome</keyword>
<name>A0A0E3SF36_9EURY</name>
<dbReference type="InterPro" id="IPR001962">
    <property type="entry name" value="Asn_synthase"/>
</dbReference>
<dbReference type="InterPro" id="IPR017932">
    <property type="entry name" value="GATase_2_dom"/>
</dbReference>
<evidence type="ECO:0000313" key="12">
    <source>
        <dbReference type="EMBL" id="AKB78073.1"/>
    </source>
</evidence>
<evidence type="ECO:0000256" key="9">
    <source>
        <dbReference type="PIRSR" id="PIRSR001589-1"/>
    </source>
</evidence>
<comment type="catalytic activity">
    <reaction evidence="7 8">
        <text>L-aspartate + L-glutamine + ATP + H2O = L-asparagine + L-glutamate + AMP + diphosphate + H(+)</text>
        <dbReference type="Rhea" id="RHEA:12228"/>
        <dbReference type="ChEBI" id="CHEBI:15377"/>
        <dbReference type="ChEBI" id="CHEBI:15378"/>
        <dbReference type="ChEBI" id="CHEBI:29985"/>
        <dbReference type="ChEBI" id="CHEBI:29991"/>
        <dbReference type="ChEBI" id="CHEBI:30616"/>
        <dbReference type="ChEBI" id="CHEBI:33019"/>
        <dbReference type="ChEBI" id="CHEBI:58048"/>
        <dbReference type="ChEBI" id="CHEBI:58359"/>
        <dbReference type="ChEBI" id="CHEBI:456215"/>
        <dbReference type="EC" id="6.3.5.4"/>
    </reaction>
</comment>
<dbReference type="InterPro" id="IPR006426">
    <property type="entry name" value="Asn_synth_AEB"/>
</dbReference>
<dbReference type="EMBL" id="CP009516">
    <property type="protein sequence ID" value="AKB78073.1"/>
    <property type="molecule type" value="Genomic_DNA"/>
</dbReference>